<dbReference type="InParanoid" id="D6Z600"/>
<evidence type="ECO:0000256" key="2">
    <source>
        <dbReference type="SAM" id="MobiDB-lite"/>
    </source>
</evidence>
<dbReference type="EMBL" id="CP001940">
    <property type="protein sequence ID" value="ADH84882.1"/>
    <property type="molecule type" value="Genomic_DNA"/>
</dbReference>
<dbReference type="eggNOG" id="COG0457">
    <property type="taxonomic scope" value="Bacteria"/>
</dbReference>
<evidence type="ECO:0000313" key="5">
    <source>
        <dbReference type="EMBL" id="ADH84882.1"/>
    </source>
</evidence>
<accession>D6Z600</accession>
<feature type="chain" id="PRO_5003091342" evidence="3">
    <location>
        <begin position="28"/>
        <end position="426"/>
    </location>
</feature>
<dbReference type="STRING" id="589865.DaAHT2_0171"/>
<keyword evidence="6" id="KW-1185">Reference proteome</keyword>
<dbReference type="KEGG" id="dak:DaAHT2_0171"/>
<gene>
    <name evidence="5" type="ordered locus">DaAHT2_0171</name>
</gene>
<keyword evidence="1" id="KW-0802">TPR repeat</keyword>
<evidence type="ECO:0000313" key="6">
    <source>
        <dbReference type="Proteomes" id="UP000001508"/>
    </source>
</evidence>
<dbReference type="SUPFAM" id="SSF48452">
    <property type="entry name" value="TPR-like"/>
    <property type="match status" value="1"/>
</dbReference>
<dbReference type="RefSeq" id="WP_013162413.1">
    <property type="nucleotide sequence ID" value="NC_014216.1"/>
</dbReference>
<evidence type="ECO:0000256" key="1">
    <source>
        <dbReference type="PROSITE-ProRule" id="PRU00339"/>
    </source>
</evidence>
<protein>
    <submittedName>
        <fullName evidence="5">TPR repeat-containing protein</fullName>
    </submittedName>
</protein>
<dbReference type="InterPro" id="IPR019734">
    <property type="entry name" value="TPR_rpt"/>
</dbReference>
<dbReference type="HOGENOM" id="CLU_643599_0_0_7"/>
<dbReference type="Gene3D" id="1.25.40.10">
    <property type="entry name" value="Tetratricopeptide repeat domain"/>
    <property type="match status" value="1"/>
</dbReference>
<dbReference type="SMART" id="SM00028">
    <property type="entry name" value="TPR"/>
    <property type="match status" value="2"/>
</dbReference>
<proteinExistence type="predicted"/>
<keyword evidence="3" id="KW-0732">Signal</keyword>
<evidence type="ECO:0000259" key="4">
    <source>
        <dbReference type="Pfam" id="PF18998"/>
    </source>
</evidence>
<dbReference type="PROSITE" id="PS50005">
    <property type="entry name" value="TPR"/>
    <property type="match status" value="1"/>
</dbReference>
<dbReference type="OrthoDB" id="5503541at2"/>
<dbReference type="AlphaFoldDB" id="D6Z600"/>
<dbReference type="Proteomes" id="UP000001508">
    <property type="component" value="Chromosome"/>
</dbReference>
<sequence>MKKTFLISGLMVFGLSMLLPVTAPLFAADCQVIGGEIESETNLLKRQALARQGVVACPDDPRINFHYAYSLERFRQYREALKHYQQAAIHDPEFAASYFGMGDMYLQLGRPEDAVKAYEFGLALAPEAGRAQRSLAEARSRLQEQATGRHDDDVTSFAGLMGLEPEQEPDPEPVVEAVPQQEEPPKAVTHLLVYAAGAGGSIAGDVSQQVVEGEDGRKVTAEPEVGYQFVAWSDGRTDNPRVDSGVSRDVTVAAGFAPVVYTVTALTGPNGDIAGRGSQPVVHGGEVGFAVKPGAGYIASAEGSCDGYFDGDLYRIGSVTADCTVNFTFAAIRDEPEDAAGVSVDEVVVEAAVEAPGVEATAVEMASPEPSTAVSDKPLEGERLGDTWWRVQGSDGAGSITESATVGQKMEQGGRLGDTWLRPLPD</sequence>
<name>D6Z600_DESAT</name>
<feature type="domain" description="Bacterial repeat" evidence="4">
    <location>
        <begin position="193"/>
        <end position="258"/>
    </location>
</feature>
<organism evidence="5 6">
    <name type="scientific">Desulfurivibrio alkaliphilus (strain DSM 19089 / UNIQEM U267 / AHT2)</name>
    <dbReference type="NCBI Taxonomy" id="589865"/>
    <lineage>
        <taxon>Bacteria</taxon>
        <taxon>Pseudomonadati</taxon>
        <taxon>Thermodesulfobacteriota</taxon>
        <taxon>Desulfobulbia</taxon>
        <taxon>Desulfobulbales</taxon>
        <taxon>Desulfobulbaceae</taxon>
        <taxon>Desulfurivibrio</taxon>
    </lineage>
</organism>
<feature type="region of interest" description="Disordered" evidence="2">
    <location>
        <begin position="390"/>
        <end position="426"/>
    </location>
</feature>
<dbReference type="InterPro" id="IPR011990">
    <property type="entry name" value="TPR-like_helical_dom_sf"/>
</dbReference>
<dbReference type="Pfam" id="PF13432">
    <property type="entry name" value="TPR_16"/>
    <property type="match status" value="1"/>
</dbReference>
<reference evidence="6" key="1">
    <citation type="submission" date="2010-02" db="EMBL/GenBank/DDBJ databases">
        <title>Complete sequence of Desulfurivibrio alkaliphilus AHT2.</title>
        <authorList>
            <consortium name="US DOE Joint Genome Institute"/>
            <person name="Pitluck S."/>
            <person name="Chertkov O."/>
            <person name="Detter J.C."/>
            <person name="Han C."/>
            <person name="Tapia R."/>
            <person name="Larimer F."/>
            <person name="Land M."/>
            <person name="Hauser L."/>
            <person name="Kyrpides N."/>
            <person name="Mikhailova N."/>
            <person name="Sorokin D.Y."/>
            <person name="Muyzer G."/>
            <person name="Woyke T."/>
        </authorList>
    </citation>
    <scope>NUCLEOTIDE SEQUENCE [LARGE SCALE GENOMIC DNA]</scope>
    <source>
        <strain evidence="6">DSM 19089 / UNIQEM U267 / AHT2</strain>
    </source>
</reference>
<feature type="repeat" description="TPR" evidence="1">
    <location>
        <begin position="95"/>
        <end position="128"/>
    </location>
</feature>
<dbReference type="Pfam" id="PF18998">
    <property type="entry name" value="Flg_new_2"/>
    <property type="match status" value="1"/>
</dbReference>
<feature type="signal peptide" evidence="3">
    <location>
        <begin position="1"/>
        <end position="27"/>
    </location>
</feature>
<dbReference type="InterPro" id="IPR044060">
    <property type="entry name" value="Bacterial_rp_domain"/>
</dbReference>
<evidence type="ECO:0000256" key="3">
    <source>
        <dbReference type="SAM" id="SignalP"/>
    </source>
</evidence>